<dbReference type="InterPro" id="IPR015915">
    <property type="entry name" value="Kelch-typ_b-propeller"/>
</dbReference>
<evidence type="ECO:0000256" key="1">
    <source>
        <dbReference type="SAM" id="MobiDB-lite"/>
    </source>
</evidence>
<dbReference type="InterPro" id="IPR052588">
    <property type="entry name" value="Kelch_domain_protein"/>
</dbReference>
<dbReference type="Proteomes" id="UP000078576">
    <property type="component" value="Unassembled WGS sequence"/>
</dbReference>
<protein>
    <submittedName>
        <fullName evidence="3">Kelch repeat-containing protein 3</fullName>
    </submittedName>
</protein>
<dbReference type="STRING" id="694573.A0A194UQF4"/>
<feature type="compositionally biased region" description="Basic and acidic residues" evidence="1">
    <location>
        <begin position="7"/>
        <end position="26"/>
    </location>
</feature>
<feature type="region of interest" description="Disordered" evidence="1">
    <location>
        <begin position="386"/>
        <end position="409"/>
    </location>
</feature>
<evidence type="ECO:0000313" key="4">
    <source>
        <dbReference type="Proteomes" id="UP000078576"/>
    </source>
</evidence>
<accession>A0A194UQF4</accession>
<name>A0A194UQF4_CYTMA</name>
<dbReference type="Pfam" id="PF13422">
    <property type="entry name" value="DUF4110"/>
    <property type="match status" value="1"/>
</dbReference>
<dbReference type="PANTHER" id="PTHR46063:SF1">
    <property type="entry name" value="KELCH DOMAIN-CONTAINING PROTEIN 4"/>
    <property type="match status" value="1"/>
</dbReference>
<dbReference type="EMBL" id="KN714671">
    <property type="protein sequence ID" value="KUI53905.1"/>
    <property type="molecule type" value="Genomic_DNA"/>
</dbReference>
<proteinExistence type="predicted"/>
<dbReference type="Gene3D" id="2.120.10.80">
    <property type="entry name" value="Kelch-type beta propeller"/>
    <property type="match status" value="2"/>
</dbReference>
<dbReference type="PANTHER" id="PTHR46063">
    <property type="entry name" value="KELCH DOMAIN-CONTAINING PROTEIN"/>
    <property type="match status" value="1"/>
</dbReference>
<dbReference type="AlphaFoldDB" id="A0A194UQF4"/>
<feature type="compositionally biased region" description="Low complexity" evidence="1">
    <location>
        <begin position="569"/>
        <end position="583"/>
    </location>
</feature>
<feature type="compositionally biased region" description="Basic and acidic residues" evidence="1">
    <location>
        <begin position="397"/>
        <end position="409"/>
    </location>
</feature>
<feature type="compositionally biased region" description="Acidic residues" evidence="1">
    <location>
        <begin position="516"/>
        <end position="548"/>
    </location>
</feature>
<keyword evidence="4" id="KW-1185">Reference proteome</keyword>
<organism evidence="3 4">
    <name type="scientific">Cytospora mali</name>
    <name type="common">Apple Valsa canker fungus</name>
    <name type="synonym">Valsa mali</name>
    <dbReference type="NCBI Taxonomy" id="578113"/>
    <lineage>
        <taxon>Eukaryota</taxon>
        <taxon>Fungi</taxon>
        <taxon>Dikarya</taxon>
        <taxon>Ascomycota</taxon>
        <taxon>Pezizomycotina</taxon>
        <taxon>Sordariomycetes</taxon>
        <taxon>Sordariomycetidae</taxon>
        <taxon>Diaporthales</taxon>
        <taxon>Cytosporaceae</taxon>
        <taxon>Cytospora</taxon>
    </lineage>
</organism>
<gene>
    <name evidence="3" type="ORF">VP1G_01504</name>
</gene>
<feature type="region of interest" description="Disordered" evidence="1">
    <location>
        <begin position="510"/>
        <end position="612"/>
    </location>
</feature>
<feature type="region of interest" description="Disordered" evidence="1">
    <location>
        <begin position="1"/>
        <end position="42"/>
    </location>
</feature>
<dbReference type="SUPFAM" id="SSF117281">
    <property type="entry name" value="Kelch motif"/>
    <property type="match status" value="1"/>
</dbReference>
<dbReference type="Pfam" id="PF24681">
    <property type="entry name" value="Kelch_KLHDC2_KLHL20_DRC7"/>
    <property type="match status" value="1"/>
</dbReference>
<evidence type="ECO:0000313" key="3">
    <source>
        <dbReference type="EMBL" id="KUI53905.1"/>
    </source>
</evidence>
<dbReference type="InterPro" id="IPR025183">
    <property type="entry name" value="DUF4110"/>
</dbReference>
<evidence type="ECO:0000259" key="2">
    <source>
        <dbReference type="Pfam" id="PF13422"/>
    </source>
</evidence>
<feature type="region of interest" description="Disordered" evidence="1">
    <location>
        <begin position="425"/>
        <end position="448"/>
    </location>
</feature>
<feature type="domain" description="DUF4110" evidence="2">
    <location>
        <begin position="597"/>
        <end position="688"/>
    </location>
</feature>
<sequence length="700" mass="78751">MAKKDKKASDKKTKLAEKKAKQEKKADKKAKNKSAKLEGSDAEDVDLDEVLAEYQRQQEQFLKITEVVAEGPPKPRAASCFLASPSNSKELLLFGGEYFNGALASFFNDLHIYNIDKDVWKTVTSPNAPLPRSGHAWCRGGNQAQYVYLFGGEFSSPKQGTFYHYNDFWRLEPNAREWTRLEPKGKTPPARSGHRMTYFKQYIVLFGGFQDTSNATKYMADLWLYDTVNFVWFCPALPPAQLKPDARSSFTLLPHEQGAVLFGGYSRVKATTAANKSGRPGAQGQRNILKPMVHQDCFFLRITPPAADAPFNAPPTVRWEKRKKPANTPEPKRAGATMAYHKGRGIMFGGVHDVEESEEGMDSEFFNGLFAWNVERNRFFPLALRKPRQQKKGGGNADERVGRRGRAAAKEEELLKQLAALETGKSLEDAEDMELEKKDGENIEEEDKPVREMAVSLELPHPRFNAQLTVQDDVLYIYGGTFEKGDREFTFDDLYAIDLGKMDGCKEVFSRKSEEDWVQSDDEEDDEDDEDEYSEDEEDEEEDVEMVDEDQRKPTSSKRKKKQDEVSNAGTESTESTAGSTAASEEEESEADTAATSVDDGLPHPRPFETRRDFFQRTSAEWQEILMTSLLWKGIKPESLAVKEIKTKAFELSEEKWWDSREEITALEDEQEAAGIGEVVSLADRGETGAGGGGGAGRRR</sequence>
<dbReference type="OrthoDB" id="4447at2759"/>
<feature type="compositionally biased region" description="Basic and acidic residues" evidence="1">
    <location>
        <begin position="601"/>
        <end position="612"/>
    </location>
</feature>
<reference evidence="4" key="1">
    <citation type="submission" date="2014-12" db="EMBL/GenBank/DDBJ databases">
        <title>Genome Sequence of Valsa Canker Pathogens Uncovers a Specific Adaption of Colonization on Woody Bark.</title>
        <authorList>
            <person name="Yin Z."/>
            <person name="Liu H."/>
            <person name="Gao X."/>
            <person name="Li Z."/>
            <person name="Song N."/>
            <person name="Ke X."/>
            <person name="Dai Q."/>
            <person name="Wu Y."/>
            <person name="Sun Y."/>
            <person name="Xu J.-R."/>
            <person name="Kang Z.K."/>
            <person name="Wang L."/>
            <person name="Huang L."/>
        </authorList>
    </citation>
    <scope>NUCLEOTIDE SEQUENCE [LARGE SCALE GENOMIC DNA]</scope>
    <source>
        <strain evidence="4">SXYL134</strain>
    </source>
</reference>